<dbReference type="Gene3D" id="3.40.50.1240">
    <property type="entry name" value="Phosphoglycerate mutase-like"/>
    <property type="match status" value="1"/>
</dbReference>
<comment type="caution">
    <text evidence="3">The sequence shown here is derived from an EMBL/GenBank/DDBJ whole genome shotgun (WGS) entry which is preliminary data.</text>
</comment>
<dbReference type="SMART" id="SM00855">
    <property type="entry name" value="PGAM"/>
    <property type="match status" value="1"/>
</dbReference>
<evidence type="ECO:0000313" key="3">
    <source>
        <dbReference type="EMBL" id="MBM3223859.1"/>
    </source>
</evidence>
<dbReference type="InterPro" id="IPR001345">
    <property type="entry name" value="PG/BPGM_mutase_AS"/>
</dbReference>
<dbReference type="EMBL" id="VGLS01000212">
    <property type="protein sequence ID" value="MBM3223859.1"/>
    <property type="molecule type" value="Genomic_DNA"/>
</dbReference>
<sequence length="228" mass="25512">MALVILVRHGQTDENMSGRISGQGPAPLNARGQEQARLAAEVLAPLGITHIFSSPLVRARQTAEFLASRFQQPIAEIPELREVEYGDWEGKTFGEIRHHPVAHQVFNDPVQATFPNGESLVAVQQRGVRVVEWVRGQHPQGLVALVSHGDVIRTTLAHYLGMPFNEYRRMNIDNGAISVLELFDNWIRVKALNFVPQVGNLWLESFYPTWQKMQALSSTLPTACCRTP</sequence>
<dbReference type="InterPro" id="IPR029033">
    <property type="entry name" value="His_PPase_superfam"/>
</dbReference>
<reference evidence="3" key="1">
    <citation type="submission" date="2019-03" db="EMBL/GenBank/DDBJ databases">
        <title>Lake Tanganyika Metagenome-Assembled Genomes (MAGs).</title>
        <authorList>
            <person name="Tran P."/>
        </authorList>
    </citation>
    <scope>NUCLEOTIDE SEQUENCE</scope>
    <source>
        <strain evidence="3">K_DeepCast_65m_m2_066</strain>
    </source>
</reference>
<feature type="binding site" evidence="2">
    <location>
        <begin position="8"/>
        <end position="15"/>
    </location>
    <ligand>
        <name>substrate</name>
    </ligand>
</feature>
<dbReference type="AlphaFoldDB" id="A0A938B2C3"/>
<feature type="active site" description="Proton donor/acceptor" evidence="1">
    <location>
        <position position="82"/>
    </location>
</feature>
<dbReference type="SUPFAM" id="SSF53254">
    <property type="entry name" value="Phosphoglycerate mutase-like"/>
    <property type="match status" value="1"/>
</dbReference>
<dbReference type="InterPro" id="IPR050275">
    <property type="entry name" value="PGM_Phosphatase"/>
</dbReference>
<evidence type="ECO:0000313" key="4">
    <source>
        <dbReference type="Proteomes" id="UP000712673"/>
    </source>
</evidence>
<feature type="binding site" evidence="2">
    <location>
        <position position="58"/>
    </location>
    <ligand>
        <name>substrate</name>
    </ligand>
</feature>
<name>A0A938B2C3_UNCTE</name>
<protein>
    <submittedName>
        <fullName evidence="3">Histidine phosphatase family protein</fullName>
    </submittedName>
</protein>
<gene>
    <name evidence="3" type="ORF">FJZ47_08675</name>
</gene>
<dbReference type="PANTHER" id="PTHR48100">
    <property type="entry name" value="BROAD-SPECIFICITY PHOSPHATASE YOR283W-RELATED"/>
    <property type="match status" value="1"/>
</dbReference>
<organism evidence="3 4">
    <name type="scientific">Tectimicrobiota bacterium</name>
    <dbReference type="NCBI Taxonomy" id="2528274"/>
    <lineage>
        <taxon>Bacteria</taxon>
        <taxon>Pseudomonadati</taxon>
        <taxon>Nitrospinota/Tectimicrobiota group</taxon>
        <taxon>Candidatus Tectimicrobiota</taxon>
    </lineage>
</organism>
<evidence type="ECO:0000256" key="1">
    <source>
        <dbReference type="PIRSR" id="PIRSR613078-1"/>
    </source>
</evidence>
<dbReference type="InterPro" id="IPR013078">
    <property type="entry name" value="His_Pase_superF_clade-1"/>
</dbReference>
<dbReference type="CDD" id="cd07067">
    <property type="entry name" value="HP_PGM_like"/>
    <property type="match status" value="1"/>
</dbReference>
<proteinExistence type="predicted"/>
<feature type="active site" description="Tele-phosphohistidine intermediate" evidence="1">
    <location>
        <position position="9"/>
    </location>
</feature>
<dbReference type="Proteomes" id="UP000712673">
    <property type="component" value="Unassembled WGS sequence"/>
</dbReference>
<dbReference type="GO" id="GO:0016791">
    <property type="term" value="F:phosphatase activity"/>
    <property type="evidence" value="ECO:0007669"/>
    <property type="project" value="TreeGrafter"/>
</dbReference>
<evidence type="ECO:0000256" key="2">
    <source>
        <dbReference type="PIRSR" id="PIRSR613078-2"/>
    </source>
</evidence>
<dbReference type="Pfam" id="PF00300">
    <property type="entry name" value="His_Phos_1"/>
    <property type="match status" value="1"/>
</dbReference>
<accession>A0A938B2C3</accession>
<feature type="binding site" evidence="2">
    <location>
        <begin position="82"/>
        <end position="85"/>
    </location>
    <ligand>
        <name>substrate</name>
    </ligand>
</feature>
<dbReference type="PROSITE" id="PS00175">
    <property type="entry name" value="PG_MUTASE"/>
    <property type="match status" value="1"/>
</dbReference>